<feature type="region of interest" description="Disordered" evidence="1">
    <location>
        <begin position="39"/>
        <end position="115"/>
    </location>
</feature>
<accession>A0A8J3QRZ2</accession>
<organism evidence="3 4">
    <name type="scientific">Rugosimonospora africana</name>
    <dbReference type="NCBI Taxonomy" id="556532"/>
    <lineage>
        <taxon>Bacteria</taxon>
        <taxon>Bacillati</taxon>
        <taxon>Actinomycetota</taxon>
        <taxon>Actinomycetes</taxon>
        <taxon>Micromonosporales</taxon>
        <taxon>Micromonosporaceae</taxon>
        <taxon>Rugosimonospora</taxon>
    </lineage>
</organism>
<sequence>MRTVTVSTPDATVWRVRVAWQPRWRPLARRFGGWRRKRRRDRFDPGDLDELGNLDDGGSGGHHAGGGAGPGAGHGGGGTGGGHSGGSGDGSGGGTGGGSGGGHGGGSGGGAGGGHGGGSGGGFHLGGGGGGGGGWFDNLGDDILVGIVVIVGLVLFAGVFWWVLLPLLLVVLDAVVVACLLAVAIPARVLLRRPWTVEARCDRTGERYRTDVVGWRAALRTRDRIAGELRDGRPAPAGTRR</sequence>
<evidence type="ECO:0000313" key="4">
    <source>
        <dbReference type="Proteomes" id="UP000642748"/>
    </source>
</evidence>
<protein>
    <submittedName>
        <fullName evidence="3">Uncharacterized protein</fullName>
    </submittedName>
</protein>
<evidence type="ECO:0000256" key="1">
    <source>
        <dbReference type="SAM" id="MobiDB-lite"/>
    </source>
</evidence>
<feature type="transmembrane region" description="Helical" evidence="2">
    <location>
        <begin position="143"/>
        <end position="164"/>
    </location>
</feature>
<keyword evidence="2" id="KW-0812">Transmembrane</keyword>
<evidence type="ECO:0000313" key="3">
    <source>
        <dbReference type="EMBL" id="GIH16410.1"/>
    </source>
</evidence>
<comment type="caution">
    <text evidence="3">The sequence shown here is derived from an EMBL/GenBank/DDBJ whole genome shotgun (WGS) entry which is preliminary data.</text>
</comment>
<keyword evidence="4" id="KW-1185">Reference proteome</keyword>
<dbReference type="Proteomes" id="UP000642748">
    <property type="component" value="Unassembled WGS sequence"/>
</dbReference>
<proteinExistence type="predicted"/>
<keyword evidence="2" id="KW-0472">Membrane</keyword>
<reference evidence="3" key="1">
    <citation type="submission" date="2021-01" db="EMBL/GenBank/DDBJ databases">
        <title>Whole genome shotgun sequence of Rugosimonospora africana NBRC 104875.</title>
        <authorList>
            <person name="Komaki H."/>
            <person name="Tamura T."/>
        </authorList>
    </citation>
    <scope>NUCLEOTIDE SEQUENCE</scope>
    <source>
        <strain evidence="3">NBRC 104875</strain>
    </source>
</reference>
<dbReference type="EMBL" id="BONZ01000043">
    <property type="protein sequence ID" value="GIH16410.1"/>
    <property type="molecule type" value="Genomic_DNA"/>
</dbReference>
<gene>
    <name evidence="3" type="ORF">Raf01_45820</name>
</gene>
<keyword evidence="2" id="KW-1133">Transmembrane helix</keyword>
<feature type="transmembrane region" description="Helical" evidence="2">
    <location>
        <begin position="170"/>
        <end position="191"/>
    </location>
</feature>
<name>A0A8J3QRZ2_9ACTN</name>
<dbReference type="AlphaFoldDB" id="A0A8J3QRZ2"/>
<dbReference type="RefSeq" id="WP_203919994.1">
    <property type="nucleotide sequence ID" value="NZ_BONZ01000043.1"/>
</dbReference>
<feature type="compositionally biased region" description="Gly residues" evidence="1">
    <location>
        <begin position="55"/>
        <end position="115"/>
    </location>
</feature>
<evidence type="ECO:0000256" key="2">
    <source>
        <dbReference type="SAM" id="Phobius"/>
    </source>
</evidence>